<name>A0ABQ7JUS3_9FUNG</name>
<evidence type="ECO:0000313" key="1">
    <source>
        <dbReference type="EMBL" id="KAG0285647.1"/>
    </source>
</evidence>
<reference evidence="1 2" key="1">
    <citation type="journal article" date="2020" name="Fungal Divers.">
        <title>Resolving the Mortierellaceae phylogeny through synthesis of multi-gene phylogenetics and phylogenomics.</title>
        <authorList>
            <person name="Vandepol N."/>
            <person name="Liber J."/>
            <person name="Desiro A."/>
            <person name="Na H."/>
            <person name="Kennedy M."/>
            <person name="Barry K."/>
            <person name="Grigoriev I.V."/>
            <person name="Miller A.N."/>
            <person name="O'Donnell K."/>
            <person name="Stajich J.E."/>
            <person name="Bonito G."/>
        </authorList>
    </citation>
    <scope>NUCLEOTIDE SEQUENCE [LARGE SCALE GENOMIC DNA]</scope>
    <source>
        <strain evidence="1 2">AD045</strain>
    </source>
</reference>
<dbReference type="Proteomes" id="UP001194696">
    <property type="component" value="Unassembled WGS sequence"/>
</dbReference>
<proteinExistence type="predicted"/>
<organism evidence="1 2">
    <name type="scientific">Linnemannia gamsii</name>
    <dbReference type="NCBI Taxonomy" id="64522"/>
    <lineage>
        <taxon>Eukaryota</taxon>
        <taxon>Fungi</taxon>
        <taxon>Fungi incertae sedis</taxon>
        <taxon>Mucoromycota</taxon>
        <taxon>Mortierellomycotina</taxon>
        <taxon>Mortierellomycetes</taxon>
        <taxon>Mortierellales</taxon>
        <taxon>Mortierellaceae</taxon>
        <taxon>Linnemannia</taxon>
    </lineage>
</organism>
<gene>
    <name evidence="1" type="ORF">BGZ96_010135</name>
</gene>
<keyword evidence="2" id="KW-1185">Reference proteome</keyword>
<comment type="caution">
    <text evidence="1">The sequence shown here is derived from an EMBL/GenBank/DDBJ whole genome shotgun (WGS) entry which is preliminary data.</text>
</comment>
<dbReference type="EMBL" id="JAAAIM010000646">
    <property type="protein sequence ID" value="KAG0285647.1"/>
    <property type="molecule type" value="Genomic_DNA"/>
</dbReference>
<feature type="non-terminal residue" evidence="1">
    <location>
        <position position="1"/>
    </location>
</feature>
<protein>
    <submittedName>
        <fullName evidence="1">Uncharacterized protein</fullName>
    </submittedName>
</protein>
<sequence>AVNAIQDAVVLANLIYSLPSTSSSDITTMFKEYQDERMEPVQACFKICHISSKIMTKGFSSAMVRFIYRLMPGWLWRLLMGSTAKYAPLAGFLKKVELKKGVAVPDVSPSANKARARFEKRELVVVC</sequence>
<accession>A0ABQ7JUS3</accession>
<evidence type="ECO:0000313" key="2">
    <source>
        <dbReference type="Proteomes" id="UP001194696"/>
    </source>
</evidence>